<evidence type="ECO:0000313" key="1">
    <source>
        <dbReference type="EMBL" id="MQX19359.1"/>
    </source>
</evidence>
<dbReference type="EMBL" id="WITC01000139">
    <property type="protein sequence ID" value="MQX19359.1"/>
    <property type="molecule type" value="Genomic_DNA"/>
</dbReference>
<protein>
    <submittedName>
        <fullName evidence="1">Uncharacterized protein</fullName>
    </submittedName>
</protein>
<organism evidence="1 2">
    <name type="scientific">Sinorhizobium terangae</name>
    <dbReference type="NCBI Taxonomy" id="110322"/>
    <lineage>
        <taxon>Bacteria</taxon>
        <taxon>Pseudomonadati</taxon>
        <taxon>Pseudomonadota</taxon>
        <taxon>Alphaproteobacteria</taxon>
        <taxon>Hyphomicrobiales</taxon>
        <taxon>Rhizobiaceae</taxon>
        <taxon>Sinorhizobium/Ensifer group</taxon>
        <taxon>Sinorhizobium</taxon>
    </lineage>
</organism>
<dbReference type="Proteomes" id="UP000439983">
    <property type="component" value="Unassembled WGS sequence"/>
</dbReference>
<dbReference type="RefSeq" id="WP_153443223.1">
    <property type="nucleotide sequence ID" value="NZ_JACIGA010000005.1"/>
</dbReference>
<accession>A0A6N7LR90</accession>
<evidence type="ECO:0000313" key="2">
    <source>
        <dbReference type="Proteomes" id="UP000439983"/>
    </source>
</evidence>
<dbReference type="AlphaFoldDB" id="A0A6N7LR90"/>
<comment type="caution">
    <text evidence="1">The sequence shown here is derived from an EMBL/GenBank/DDBJ whole genome shotgun (WGS) entry which is preliminary data.</text>
</comment>
<gene>
    <name evidence="1" type="ORF">GHK62_33055</name>
</gene>
<name>A0A6N7LR90_SINTE</name>
<proteinExistence type="predicted"/>
<reference evidence="1 2" key="1">
    <citation type="journal article" date="2013" name="Genome Biol.">
        <title>Comparative genomics of the core and accessory genomes of 48 Sinorhizobium strains comprising five genospecies.</title>
        <authorList>
            <person name="Sugawara M."/>
            <person name="Epstein B."/>
            <person name="Badgley B.D."/>
            <person name="Unno T."/>
            <person name="Xu L."/>
            <person name="Reese J."/>
            <person name="Gyaneshwar P."/>
            <person name="Denny R."/>
            <person name="Mudge J."/>
            <person name="Bharti A.K."/>
            <person name="Farmer A.D."/>
            <person name="May G.D."/>
            <person name="Woodward J.E."/>
            <person name="Medigue C."/>
            <person name="Vallenet D."/>
            <person name="Lajus A."/>
            <person name="Rouy Z."/>
            <person name="Martinez-Vaz B."/>
            <person name="Tiffin P."/>
            <person name="Young N.D."/>
            <person name="Sadowsky M.J."/>
        </authorList>
    </citation>
    <scope>NUCLEOTIDE SEQUENCE [LARGE SCALE GENOMIC DNA]</scope>
    <source>
        <strain evidence="1 2">USDA4894</strain>
    </source>
</reference>
<keyword evidence="2" id="KW-1185">Reference proteome</keyword>
<dbReference type="OrthoDB" id="8421783at2"/>
<sequence length="60" mass="6382">MQPNGGINTRNTIQRMADAMRAHGDGCTADDLILKGFTSRQIELFGTKATELATAMAQAA</sequence>